<evidence type="ECO:0000313" key="3">
    <source>
        <dbReference type="Proteomes" id="UP000197007"/>
    </source>
</evidence>
<sequence length="202" mass="23904">MSVSPKSKTFEFWSISFCEGIIVFIIFIILFHLPIFYTSELQKWWGIVIRLYLPMVVLCTLGYVKLRSRKLIIETNSKQRQFIYTRNNKQLLTEFEKVKIFYLKSSKGKIGRILRIEGTLYFIYSKNPFSKEVAKQYKSKIEELQDIIGSNTKKEKIDLVPLSINLLIDVVPFIIIPLAILYLIAIFTDNTHWFDFFKEMFS</sequence>
<keyword evidence="3" id="KW-1185">Reference proteome</keyword>
<dbReference type="EMBL" id="CP022022">
    <property type="protein sequence ID" value="ASF42174.1"/>
    <property type="molecule type" value="Genomic_DNA"/>
</dbReference>
<reference evidence="3" key="1">
    <citation type="submission" date="2017-06" db="EMBL/GenBank/DDBJ databases">
        <title>Complete genome sequence of Capnocytophaga sp. KCOM 1579 (=ChDC OS43) isolated from a human refractory periapical abscess lesion.</title>
        <authorList>
            <person name="Kook J.-K."/>
            <person name="Park S.-N."/>
            <person name="Lim Y.K."/>
            <person name="Roh H."/>
        </authorList>
    </citation>
    <scope>NUCLEOTIDE SEQUENCE [LARGE SCALE GENOMIC DNA]</scope>
    <source>
        <strain evidence="3">ChDC OS43</strain>
    </source>
</reference>
<keyword evidence="1" id="KW-0472">Membrane</keyword>
<keyword evidence="1" id="KW-0812">Transmembrane</keyword>
<dbReference type="Proteomes" id="UP000197007">
    <property type="component" value="Chromosome"/>
</dbReference>
<gene>
    <name evidence="2" type="ORF">CBG49_03225</name>
</gene>
<keyword evidence="1" id="KW-1133">Transmembrane helix</keyword>
<dbReference type="KEGG" id="capn:CBG49_03225"/>
<protein>
    <submittedName>
        <fullName evidence="2">Uncharacterized protein</fullName>
    </submittedName>
</protein>
<dbReference type="AlphaFoldDB" id="A0A1Z4BLK5"/>
<feature type="transmembrane region" description="Helical" evidence="1">
    <location>
        <begin position="44"/>
        <end position="64"/>
    </location>
</feature>
<accession>A0A1Z4BLK5</accession>
<name>A0A1Z4BLK5_9FLAO</name>
<proteinExistence type="predicted"/>
<evidence type="ECO:0000313" key="2">
    <source>
        <dbReference type="EMBL" id="ASF42174.1"/>
    </source>
</evidence>
<feature type="transmembrane region" description="Helical" evidence="1">
    <location>
        <begin position="12"/>
        <end position="38"/>
    </location>
</feature>
<feature type="transmembrane region" description="Helical" evidence="1">
    <location>
        <begin position="162"/>
        <end position="187"/>
    </location>
</feature>
<evidence type="ECO:0000256" key="1">
    <source>
        <dbReference type="SAM" id="Phobius"/>
    </source>
</evidence>
<organism evidence="2 3">
    <name type="scientific">Capnocytophaga endodontalis</name>
    <dbReference type="NCBI Taxonomy" id="2708117"/>
    <lineage>
        <taxon>Bacteria</taxon>
        <taxon>Pseudomonadati</taxon>
        <taxon>Bacteroidota</taxon>
        <taxon>Flavobacteriia</taxon>
        <taxon>Flavobacteriales</taxon>
        <taxon>Flavobacteriaceae</taxon>
        <taxon>Capnocytophaga</taxon>
    </lineage>
</organism>
<dbReference type="RefSeq" id="WP_088593349.1">
    <property type="nucleotide sequence ID" value="NZ_CP022022.1"/>
</dbReference>